<proteinExistence type="predicted"/>
<reference evidence="3" key="1">
    <citation type="journal article" date="2019" name="Int. J. Syst. Evol. Microbiol.">
        <title>The Global Catalogue of Microorganisms (GCM) 10K type strain sequencing project: providing services to taxonomists for standard genome sequencing and annotation.</title>
        <authorList>
            <consortium name="The Broad Institute Genomics Platform"/>
            <consortium name="The Broad Institute Genome Sequencing Center for Infectious Disease"/>
            <person name="Wu L."/>
            <person name="Ma J."/>
        </authorList>
    </citation>
    <scope>NUCLEOTIDE SEQUENCE [LARGE SCALE GENOMIC DNA]</scope>
    <source>
        <strain evidence="3">CGMCC 4.1469</strain>
    </source>
</reference>
<evidence type="ECO:0000313" key="2">
    <source>
        <dbReference type="EMBL" id="MFC5457308.1"/>
    </source>
</evidence>
<feature type="region of interest" description="Disordered" evidence="1">
    <location>
        <begin position="1"/>
        <end position="21"/>
    </location>
</feature>
<organism evidence="2 3">
    <name type="scientific">Prosthecobacter fluviatilis</name>
    <dbReference type="NCBI Taxonomy" id="445931"/>
    <lineage>
        <taxon>Bacteria</taxon>
        <taxon>Pseudomonadati</taxon>
        <taxon>Verrucomicrobiota</taxon>
        <taxon>Verrucomicrobiia</taxon>
        <taxon>Verrucomicrobiales</taxon>
        <taxon>Verrucomicrobiaceae</taxon>
        <taxon>Prosthecobacter</taxon>
    </lineage>
</organism>
<dbReference type="InterPro" id="IPR029058">
    <property type="entry name" value="AB_hydrolase_fold"/>
</dbReference>
<comment type="caution">
    <text evidence="2">The sequence shown here is derived from an EMBL/GenBank/DDBJ whole genome shotgun (WGS) entry which is preliminary data.</text>
</comment>
<name>A0ABW0KV01_9BACT</name>
<dbReference type="EMBL" id="JBHSMQ010000009">
    <property type="protein sequence ID" value="MFC5457308.1"/>
    <property type="molecule type" value="Genomic_DNA"/>
</dbReference>
<evidence type="ECO:0000256" key="1">
    <source>
        <dbReference type="SAM" id="MobiDB-lite"/>
    </source>
</evidence>
<dbReference type="RefSeq" id="WP_377170464.1">
    <property type="nucleotide sequence ID" value="NZ_JBHSMQ010000009.1"/>
</dbReference>
<keyword evidence="3" id="KW-1185">Reference proteome</keyword>
<sequence>MHPNLMALTTAHSSPTDPRPGMAPRVLRSGALRLCLAALMGGGLLSSCSFRIRPEKAYFDGSITDPQHANAWNVKRRFDSAKARDDRTNRFLVAEFKEDGQPHLKAQLSTAVQEIQSFSPRTVLLYVHGWHNDSSPDCGEAKGKDMQDLDGLVHRMVEAKMGRVLAIYVAWRGESLDGLLKWGTLTGRRRTAREIGKSAELQKFLGDVAEAGKQQGANVVFAGHSLGGALLEKTAALMIKDTAPGDDRRLPHLFLLANSAEVAFVSKDQIKTVNESKLVTQQPTDTRLLAPRVLAVTSTQDTANRVLQPLNNYLLHPVATLSYLRHELFANTIGFDRSTRTHDVKKTGEVQPARPLPDAELRALQYKLSLQPTLDPAFWVPNKQHRLSKYRIVPKADGERTAGFWNIASPGSIATGHNDVYGDKFLAAGVSWFRMLNHNYPDLPDDLPAVLERLKKELREHPPGSPGYEEERRPYRTQWTMGAALRMPYNVTTFDLLLRELENSDTHIINELDTKRTGPDDYAAMVLSHRVHLFSILKHTHSAPKVWDSSPELRTRLAALMEKEPLRDALARSGAAESGKSAETDKNLKAFYKFLRQRSIRTP</sequence>
<dbReference type="Proteomes" id="UP001596052">
    <property type="component" value="Unassembled WGS sequence"/>
</dbReference>
<protein>
    <submittedName>
        <fullName evidence="2">Uncharacterized protein</fullName>
    </submittedName>
</protein>
<dbReference type="SUPFAM" id="SSF53474">
    <property type="entry name" value="alpha/beta-Hydrolases"/>
    <property type="match status" value="1"/>
</dbReference>
<evidence type="ECO:0000313" key="3">
    <source>
        <dbReference type="Proteomes" id="UP001596052"/>
    </source>
</evidence>
<accession>A0ABW0KV01</accession>
<gene>
    <name evidence="2" type="ORF">ACFQDI_20735</name>
</gene>